<protein>
    <submittedName>
        <fullName evidence="2">Uncharacterized protein</fullName>
    </submittedName>
</protein>
<feature type="region of interest" description="Disordered" evidence="1">
    <location>
        <begin position="119"/>
        <end position="140"/>
    </location>
</feature>
<evidence type="ECO:0000313" key="3">
    <source>
        <dbReference type="Proteomes" id="UP000314294"/>
    </source>
</evidence>
<keyword evidence="3" id="KW-1185">Reference proteome</keyword>
<organism evidence="2 3">
    <name type="scientific">Liparis tanakae</name>
    <name type="common">Tanaka's snailfish</name>
    <dbReference type="NCBI Taxonomy" id="230148"/>
    <lineage>
        <taxon>Eukaryota</taxon>
        <taxon>Metazoa</taxon>
        <taxon>Chordata</taxon>
        <taxon>Craniata</taxon>
        <taxon>Vertebrata</taxon>
        <taxon>Euteleostomi</taxon>
        <taxon>Actinopterygii</taxon>
        <taxon>Neopterygii</taxon>
        <taxon>Teleostei</taxon>
        <taxon>Neoteleostei</taxon>
        <taxon>Acanthomorphata</taxon>
        <taxon>Eupercaria</taxon>
        <taxon>Perciformes</taxon>
        <taxon>Cottioidei</taxon>
        <taxon>Cottales</taxon>
        <taxon>Liparidae</taxon>
        <taxon>Liparis</taxon>
    </lineage>
</organism>
<accession>A0A4Z2EJD5</accession>
<comment type="caution">
    <text evidence="2">The sequence shown here is derived from an EMBL/GenBank/DDBJ whole genome shotgun (WGS) entry which is preliminary data.</text>
</comment>
<dbReference type="Proteomes" id="UP000314294">
    <property type="component" value="Unassembled WGS sequence"/>
</dbReference>
<dbReference type="AlphaFoldDB" id="A0A4Z2EJD5"/>
<dbReference type="EMBL" id="SRLO01006259">
    <property type="protein sequence ID" value="TNN28933.1"/>
    <property type="molecule type" value="Genomic_DNA"/>
</dbReference>
<proteinExistence type="predicted"/>
<evidence type="ECO:0000313" key="2">
    <source>
        <dbReference type="EMBL" id="TNN28933.1"/>
    </source>
</evidence>
<evidence type="ECO:0000256" key="1">
    <source>
        <dbReference type="SAM" id="MobiDB-lite"/>
    </source>
</evidence>
<name>A0A4Z2EJD5_9TELE</name>
<reference evidence="2 3" key="1">
    <citation type="submission" date="2019-03" db="EMBL/GenBank/DDBJ databases">
        <title>First draft genome of Liparis tanakae, snailfish: a comprehensive survey of snailfish specific genes.</title>
        <authorList>
            <person name="Kim W."/>
            <person name="Song I."/>
            <person name="Jeong J.-H."/>
            <person name="Kim D."/>
            <person name="Kim S."/>
            <person name="Ryu S."/>
            <person name="Song J.Y."/>
            <person name="Lee S.K."/>
        </authorList>
    </citation>
    <scope>NUCLEOTIDE SEQUENCE [LARGE SCALE GENOMIC DNA]</scope>
    <source>
        <tissue evidence="2">Muscle</tissue>
    </source>
</reference>
<sequence length="140" mass="15388">MWDCIVGKERSLSCTVQQTEGARRAEEAVTALAADDPGATRLCLCFIPLLPCHGNLRCFLSSHHPPPRRLLIPGVKSSARWTLAMGKLGPSPRGLSELSVADVQHLLIEQDRRLATLNAPSSRQRRPCPVNTVRGSYELH</sequence>
<gene>
    <name evidence="2" type="ORF">EYF80_060919</name>
</gene>